<evidence type="ECO:0000256" key="1">
    <source>
        <dbReference type="ARBA" id="ARBA00022729"/>
    </source>
</evidence>
<evidence type="ECO:0000256" key="5">
    <source>
        <dbReference type="ARBA" id="ARBA00023288"/>
    </source>
</evidence>
<dbReference type="InterPro" id="IPR017689">
    <property type="entry name" value="BamD"/>
</dbReference>
<gene>
    <name evidence="6" type="primary">bamD</name>
    <name evidence="9" type="ORF">SAMN05660750_00257</name>
</gene>
<protein>
    <recommendedName>
        <fullName evidence="6">Outer membrane protein assembly factor BamD</fullName>
    </recommendedName>
</protein>
<keyword evidence="5" id="KW-0449">Lipoprotein</keyword>
<comment type="function">
    <text evidence="6">Part of the outer membrane protein assembly complex, which is involved in assembly and insertion of beta-barrel proteins into the outer membrane.</text>
</comment>
<feature type="domain" description="Outer membrane lipoprotein BamD-like" evidence="8">
    <location>
        <begin position="72"/>
        <end position="266"/>
    </location>
</feature>
<dbReference type="PANTHER" id="PTHR37423">
    <property type="entry name" value="SOLUBLE LYTIC MUREIN TRANSGLYCOSYLASE-RELATED"/>
    <property type="match status" value="1"/>
</dbReference>
<feature type="region of interest" description="Disordered" evidence="7">
    <location>
        <begin position="1"/>
        <end position="27"/>
    </location>
</feature>
<dbReference type="Gene3D" id="1.25.40.10">
    <property type="entry name" value="Tetratricopeptide repeat domain"/>
    <property type="match status" value="1"/>
</dbReference>
<evidence type="ECO:0000256" key="7">
    <source>
        <dbReference type="SAM" id="MobiDB-lite"/>
    </source>
</evidence>
<reference evidence="9 10" key="1">
    <citation type="submission" date="2017-02" db="EMBL/GenBank/DDBJ databases">
        <authorList>
            <person name="Peterson S.W."/>
        </authorList>
    </citation>
    <scope>NUCLEOTIDE SEQUENCE [LARGE SCALE GENOMIC DNA]</scope>
    <source>
        <strain evidence="9 10">DSM 9653</strain>
    </source>
</reference>
<keyword evidence="1 6" id="KW-0732">Signal</keyword>
<accession>A0A1T5AJH9</accession>
<evidence type="ECO:0000256" key="4">
    <source>
        <dbReference type="ARBA" id="ARBA00023237"/>
    </source>
</evidence>
<keyword evidence="2 6" id="KW-0472">Membrane</keyword>
<keyword evidence="4 6" id="KW-0998">Cell outer membrane</keyword>
<evidence type="ECO:0000313" key="9">
    <source>
        <dbReference type="EMBL" id="SKB35050.1"/>
    </source>
</evidence>
<dbReference type="Pfam" id="PF13525">
    <property type="entry name" value="YfiO"/>
    <property type="match status" value="1"/>
</dbReference>
<dbReference type="NCBIfam" id="TIGR03302">
    <property type="entry name" value="OM_YfiO"/>
    <property type="match status" value="1"/>
</dbReference>
<dbReference type="HAMAP" id="MF_00922">
    <property type="entry name" value="OM_assembly_BamD"/>
    <property type="match status" value="1"/>
</dbReference>
<dbReference type="GO" id="GO:1990063">
    <property type="term" value="C:Bam protein complex"/>
    <property type="evidence" value="ECO:0007669"/>
    <property type="project" value="TreeGrafter"/>
</dbReference>
<dbReference type="Proteomes" id="UP000190130">
    <property type="component" value="Unassembled WGS sequence"/>
</dbReference>
<evidence type="ECO:0000256" key="3">
    <source>
        <dbReference type="ARBA" id="ARBA00023139"/>
    </source>
</evidence>
<organism evidence="9 10">
    <name type="scientific">Bosea thiooxidans</name>
    <dbReference type="NCBI Taxonomy" id="53254"/>
    <lineage>
        <taxon>Bacteria</taxon>
        <taxon>Pseudomonadati</taxon>
        <taxon>Pseudomonadota</taxon>
        <taxon>Alphaproteobacteria</taxon>
        <taxon>Hyphomicrobiales</taxon>
        <taxon>Boseaceae</taxon>
        <taxon>Bosea</taxon>
    </lineage>
</organism>
<evidence type="ECO:0000256" key="2">
    <source>
        <dbReference type="ARBA" id="ARBA00023136"/>
    </source>
</evidence>
<evidence type="ECO:0000259" key="8">
    <source>
        <dbReference type="Pfam" id="PF13525"/>
    </source>
</evidence>
<dbReference type="GO" id="GO:0043165">
    <property type="term" value="P:Gram-negative-bacterium-type cell outer membrane assembly"/>
    <property type="evidence" value="ECO:0007669"/>
    <property type="project" value="UniProtKB-UniRule"/>
</dbReference>
<dbReference type="AlphaFoldDB" id="A0A1T5AJH9"/>
<sequence length="321" mass="35865">MHPASRDDRMRTDDVSVTRQGLPANHRGLSPRRGIALALGTALLLGGCDTLSSLNPFDKPEVYKPDMTPPTPADKLYNEGLARLQSGDSEGASKKFEDIDKSAPFSPYARKGLLMTAYTNFQASKWEEAITASKRFIAQNPASPDAAYAQYILAMSYYNQIPDATRDQERTAQAIQAFEELLARYPKSEYALDAKEKLLVARDQLAGKEMNVGRYYLEKRNYTGAVNRFREVIIKYQTTRHVEEALMRLTEAYMAMGITNEAQTAAAVLGHNFPDSSWYKDAYKLLQSGGLEPREDRGSYISRAFQGFSRTVGGIIGINRF</sequence>
<name>A0A1T5AJH9_9HYPH</name>
<comment type="similarity">
    <text evidence="6">Belongs to the BamD family.</text>
</comment>
<evidence type="ECO:0000256" key="6">
    <source>
        <dbReference type="HAMAP-Rule" id="MF_00922"/>
    </source>
</evidence>
<dbReference type="SUPFAM" id="SSF48452">
    <property type="entry name" value="TPR-like"/>
    <property type="match status" value="1"/>
</dbReference>
<evidence type="ECO:0000313" key="10">
    <source>
        <dbReference type="Proteomes" id="UP000190130"/>
    </source>
</evidence>
<comment type="subcellular location">
    <subcellularLocation>
        <location evidence="6">Cell outer membrane</location>
    </subcellularLocation>
</comment>
<feature type="compositionally biased region" description="Basic and acidic residues" evidence="7">
    <location>
        <begin position="1"/>
        <end position="16"/>
    </location>
</feature>
<comment type="subunit">
    <text evidence="6">Part of the Bam complex.</text>
</comment>
<keyword evidence="3" id="KW-0564">Palmitate</keyword>
<dbReference type="InterPro" id="IPR039565">
    <property type="entry name" value="BamD-like"/>
</dbReference>
<dbReference type="InterPro" id="IPR011990">
    <property type="entry name" value="TPR-like_helical_dom_sf"/>
</dbReference>
<dbReference type="EMBL" id="FUYX01000001">
    <property type="protein sequence ID" value="SKB35050.1"/>
    <property type="molecule type" value="Genomic_DNA"/>
</dbReference>
<proteinExistence type="inferred from homology"/>
<dbReference type="PANTHER" id="PTHR37423:SF1">
    <property type="entry name" value="OUTER MEMBRANE PROTEIN ASSEMBLY FACTOR BAMD"/>
    <property type="match status" value="1"/>
</dbReference>
<dbReference type="GO" id="GO:0051205">
    <property type="term" value="P:protein insertion into membrane"/>
    <property type="evidence" value="ECO:0007669"/>
    <property type="project" value="UniProtKB-UniRule"/>
</dbReference>
<dbReference type="CDD" id="cd15830">
    <property type="entry name" value="BamD"/>
    <property type="match status" value="1"/>
</dbReference>